<dbReference type="CDD" id="cd00254">
    <property type="entry name" value="LT-like"/>
    <property type="match status" value="1"/>
</dbReference>
<dbReference type="Gene3D" id="1.10.530.10">
    <property type="match status" value="1"/>
</dbReference>
<dbReference type="Proteomes" id="UP001254257">
    <property type="component" value="Unassembled WGS sequence"/>
</dbReference>
<feature type="domain" description="Transglycosylase SLT" evidence="4">
    <location>
        <begin position="46"/>
        <end position="148"/>
    </location>
</feature>
<evidence type="ECO:0000256" key="3">
    <source>
        <dbReference type="SAM" id="SignalP"/>
    </source>
</evidence>
<dbReference type="SUPFAM" id="SSF53955">
    <property type="entry name" value="Lysozyme-like"/>
    <property type="match status" value="1"/>
</dbReference>
<comment type="similarity">
    <text evidence="1">Belongs to the transglycosylase Slt family.</text>
</comment>
<dbReference type="PROSITE" id="PS51257">
    <property type="entry name" value="PROKAR_LIPOPROTEIN"/>
    <property type="match status" value="1"/>
</dbReference>
<dbReference type="PANTHER" id="PTHR37423:SF2">
    <property type="entry name" value="MEMBRANE-BOUND LYTIC MUREIN TRANSGLYCOSYLASE C"/>
    <property type="match status" value="1"/>
</dbReference>
<proteinExistence type="inferred from homology"/>
<keyword evidence="5" id="KW-0456">Lyase</keyword>
<evidence type="ECO:0000313" key="5">
    <source>
        <dbReference type="EMBL" id="MDU0342761.1"/>
    </source>
</evidence>
<evidence type="ECO:0000259" key="4">
    <source>
        <dbReference type="Pfam" id="PF01464"/>
    </source>
</evidence>
<gene>
    <name evidence="5" type="ORF">RKE40_22915</name>
</gene>
<organism evidence="5 6">
    <name type="scientific">Bosea rubneri</name>
    <dbReference type="NCBI Taxonomy" id="3075434"/>
    <lineage>
        <taxon>Bacteria</taxon>
        <taxon>Pseudomonadati</taxon>
        <taxon>Pseudomonadota</taxon>
        <taxon>Alphaproteobacteria</taxon>
        <taxon>Hyphomicrobiales</taxon>
        <taxon>Boseaceae</taxon>
        <taxon>Bosea</taxon>
    </lineage>
</organism>
<reference evidence="5 6" key="1">
    <citation type="submission" date="2023-09" db="EMBL/GenBank/DDBJ databases">
        <title>Whole genome shotgun sequencing (WGS) of Bosea sp. ZW T0_25, isolated from stored onions (Allium cepa).</title>
        <authorList>
            <person name="Stoll D.A."/>
            <person name="Huch M."/>
        </authorList>
    </citation>
    <scope>NUCLEOTIDE SEQUENCE [LARGE SCALE GENOMIC DNA]</scope>
    <source>
        <strain evidence="5 6">ZW T0_25</strain>
    </source>
</reference>
<name>A0ABU3SDK1_9HYPH</name>
<dbReference type="RefSeq" id="WP_316020522.1">
    <property type="nucleotide sequence ID" value="NZ_JAWDID010000048.1"/>
</dbReference>
<dbReference type="EC" id="4.2.2.n1" evidence="5"/>
<comment type="similarity">
    <text evidence="2">Belongs to the virb1 family.</text>
</comment>
<dbReference type="GO" id="GO:0016829">
    <property type="term" value="F:lyase activity"/>
    <property type="evidence" value="ECO:0007669"/>
    <property type="project" value="UniProtKB-KW"/>
</dbReference>
<dbReference type="Pfam" id="PF01464">
    <property type="entry name" value="SLT"/>
    <property type="match status" value="1"/>
</dbReference>
<evidence type="ECO:0000313" key="6">
    <source>
        <dbReference type="Proteomes" id="UP001254257"/>
    </source>
</evidence>
<dbReference type="PANTHER" id="PTHR37423">
    <property type="entry name" value="SOLUBLE LYTIC MUREIN TRANSGLYCOSYLASE-RELATED"/>
    <property type="match status" value="1"/>
</dbReference>
<accession>A0ABU3SDK1</accession>
<protein>
    <submittedName>
        <fullName evidence="5">Lytic transglycosylase domain-containing protein</fullName>
        <ecNumber evidence="5">4.2.2.n1</ecNumber>
    </submittedName>
</protein>
<dbReference type="InterPro" id="IPR008258">
    <property type="entry name" value="Transglycosylase_SLT_dom_1"/>
</dbReference>
<comment type="caution">
    <text evidence="5">The sequence shown here is derived from an EMBL/GenBank/DDBJ whole genome shotgun (WGS) entry which is preliminary data.</text>
</comment>
<feature type="chain" id="PRO_5046590005" evidence="3">
    <location>
        <begin position="33"/>
        <end position="288"/>
    </location>
</feature>
<keyword evidence="3" id="KW-0732">Signal</keyword>
<sequence length="288" mass="30440">MRIARRILTRVGGCAVVAAAFAAALSCGPALAEPQQESVAQTICRLIEGAAKQHELPVAFFTRLIWRESSFRPHVTSPAGAQGIAQFMPGTANERGLADPFDPEAAIPHSAAFLSALKAQFGNLGLAAAAYNGGPNRLARWVARGGTLPYETQAYVRFITGRSVEEWRLGPGETPPPATTQETDCLTAVASIRTTAPAVLVEGAYGPFGVQLSGNPSKARAIASYQRVAARFASLLAGKPTMVLGSAVPGRGRARYYRVRLPAQSLREATVTCNRLRQAGGACLVLRN</sequence>
<evidence type="ECO:0000256" key="1">
    <source>
        <dbReference type="ARBA" id="ARBA00007734"/>
    </source>
</evidence>
<keyword evidence="6" id="KW-1185">Reference proteome</keyword>
<feature type="signal peptide" evidence="3">
    <location>
        <begin position="1"/>
        <end position="32"/>
    </location>
</feature>
<evidence type="ECO:0000256" key="2">
    <source>
        <dbReference type="ARBA" id="ARBA00009387"/>
    </source>
</evidence>
<dbReference type="InterPro" id="IPR023346">
    <property type="entry name" value="Lysozyme-like_dom_sf"/>
</dbReference>
<dbReference type="EMBL" id="JAWDID010000048">
    <property type="protein sequence ID" value="MDU0342761.1"/>
    <property type="molecule type" value="Genomic_DNA"/>
</dbReference>